<dbReference type="InterPro" id="IPR045018">
    <property type="entry name" value="Azg-like"/>
</dbReference>
<dbReference type="Proteomes" id="UP000249495">
    <property type="component" value="Chromosome 1"/>
</dbReference>
<gene>
    <name evidence="10" type="primary">pbuG</name>
    <name evidence="10" type="ORF">NCTC12278_00384</name>
</gene>
<evidence type="ECO:0000313" key="11">
    <source>
        <dbReference type="Proteomes" id="UP000249495"/>
    </source>
</evidence>
<dbReference type="PANTHER" id="PTHR43337:SF1">
    <property type="entry name" value="XANTHINE_URACIL PERMEASE C887.17-RELATED"/>
    <property type="match status" value="1"/>
</dbReference>
<feature type="transmembrane region" description="Helical" evidence="9">
    <location>
        <begin position="20"/>
        <end position="42"/>
    </location>
</feature>
<feature type="transmembrane region" description="Helical" evidence="9">
    <location>
        <begin position="467"/>
        <end position="485"/>
    </location>
</feature>
<feature type="transmembrane region" description="Helical" evidence="9">
    <location>
        <begin position="429"/>
        <end position="455"/>
    </location>
</feature>
<feature type="transmembrane region" description="Helical" evidence="9">
    <location>
        <begin position="372"/>
        <end position="391"/>
    </location>
</feature>
<dbReference type="EMBL" id="LS483343">
    <property type="protein sequence ID" value="SQF39526.1"/>
    <property type="molecule type" value="Genomic_DNA"/>
</dbReference>
<reference evidence="10 11" key="1">
    <citation type="submission" date="2018-06" db="EMBL/GenBank/DDBJ databases">
        <authorList>
            <consortium name="Pathogen Informatics"/>
            <person name="Doyle S."/>
        </authorList>
    </citation>
    <scope>NUCLEOTIDE SEQUENCE [LARGE SCALE GENOMIC DNA]</scope>
    <source>
        <strain evidence="10 11">NCTC12278</strain>
    </source>
</reference>
<dbReference type="OrthoDB" id="9808458at2"/>
<dbReference type="GO" id="GO:0005345">
    <property type="term" value="F:purine nucleobase transmembrane transporter activity"/>
    <property type="evidence" value="ECO:0007669"/>
    <property type="project" value="TreeGrafter"/>
</dbReference>
<dbReference type="STRING" id="1123303.GCA_000372425_01650"/>
<evidence type="ECO:0000256" key="1">
    <source>
        <dbReference type="ARBA" id="ARBA00004651"/>
    </source>
</evidence>
<evidence type="ECO:0000313" key="10">
    <source>
        <dbReference type="EMBL" id="SQF39526.1"/>
    </source>
</evidence>
<feature type="transmembrane region" description="Helical" evidence="9">
    <location>
        <begin position="225"/>
        <end position="242"/>
    </location>
</feature>
<evidence type="ECO:0000256" key="7">
    <source>
        <dbReference type="ARBA" id="ARBA00023136"/>
    </source>
</evidence>
<keyword evidence="5 8" id="KW-0812">Transmembrane</keyword>
<feature type="transmembrane region" description="Helical" evidence="9">
    <location>
        <begin position="398"/>
        <end position="417"/>
    </location>
</feature>
<keyword evidence="3 8" id="KW-0813">Transport</keyword>
<evidence type="ECO:0000256" key="3">
    <source>
        <dbReference type="ARBA" id="ARBA00022448"/>
    </source>
</evidence>
<evidence type="ECO:0000256" key="6">
    <source>
        <dbReference type="ARBA" id="ARBA00022989"/>
    </source>
</evidence>
<dbReference type="PIRSF" id="PIRSF005353">
    <property type="entry name" value="PbuG"/>
    <property type="match status" value="1"/>
</dbReference>
<dbReference type="AlphaFoldDB" id="A0A2X3W5A2"/>
<comment type="similarity">
    <text evidence="2 8">Belongs to the nucleobase:cation symporter-2 (NCS2) (TC 2.A.40) family. Azg-like subfamily.</text>
</comment>
<feature type="transmembrane region" description="Helical" evidence="9">
    <location>
        <begin position="284"/>
        <end position="305"/>
    </location>
</feature>
<feature type="transmembrane region" description="Helical" evidence="9">
    <location>
        <begin position="128"/>
        <end position="147"/>
    </location>
</feature>
<dbReference type="InterPro" id="IPR026033">
    <property type="entry name" value="Azg-like_bact_archaea"/>
</dbReference>
<feature type="transmembrane region" description="Helical" evidence="9">
    <location>
        <begin position="198"/>
        <end position="218"/>
    </location>
</feature>
<feature type="transmembrane region" description="Helical" evidence="9">
    <location>
        <begin position="74"/>
        <end position="93"/>
    </location>
</feature>
<dbReference type="InterPro" id="IPR006043">
    <property type="entry name" value="NCS2"/>
</dbReference>
<keyword evidence="11" id="KW-1185">Reference proteome</keyword>
<protein>
    <submittedName>
        <fullName evidence="10">Permease</fullName>
    </submittedName>
</protein>
<feature type="transmembrane region" description="Helical" evidence="9">
    <location>
        <begin position="99"/>
        <end position="116"/>
    </location>
</feature>
<dbReference type="KEGG" id="sfer:NCTC12278_00384"/>
<dbReference type="Pfam" id="PF00860">
    <property type="entry name" value="Xan_ur_permease"/>
    <property type="match status" value="2"/>
</dbReference>
<accession>A0A2X3W5A2</accession>
<dbReference type="RefSeq" id="WP_018030962.1">
    <property type="nucleotide sequence ID" value="NZ_CAMCCF010000011.1"/>
</dbReference>
<evidence type="ECO:0000256" key="4">
    <source>
        <dbReference type="ARBA" id="ARBA00022475"/>
    </source>
</evidence>
<organism evidence="10 11">
    <name type="scientific">Streptococcus ferus</name>
    <dbReference type="NCBI Taxonomy" id="1345"/>
    <lineage>
        <taxon>Bacteria</taxon>
        <taxon>Bacillati</taxon>
        <taxon>Bacillota</taxon>
        <taxon>Bacilli</taxon>
        <taxon>Lactobacillales</taxon>
        <taxon>Streptococcaceae</taxon>
        <taxon>Streptococcus</taxon>
    </lineage>
</organism>
<proteinExistence type="inferred from homology"/>
<evidence type="ECO:0000256" key="5">
    <source>
        <dbReference type="ARBA" id="ARBA00022692"/>
    </source>
</evidence>
<evidence type="ECO:0000256" key="9">
    <source>
        <dbReference type="SAM" id="Phobius"/>
    </source>
</evidence>
<dbReference type="PANTHER" id="PTHR43337">
    <property type="entry name" value="XANTHINE/URACIL PERMEASE C887.17-RELATED"/>
    <property type="match status" value="1"/>
</dbReference>
<comment type="subcellular location">
    <subcellularLocation>
        <location evidence="1 8">Cell membrane</location>
        <topology evidence="1 8">Multi-pass membrane protein</topology>
    </subcellularLocation>
</comment>
<keyword evidence="6 8" id="KW-1133">Transmembrane helix</keyword>
<feature type="transmembrane region" description="Helical" evidence="9">
    <location>
        <begin position="48"/>
        <end position="67"/>
    </location>
</feature>
<sequence>METFFKLKENKTTVRREIIAGLTTFFAMSYILFVNPSILSIAGMPSQAVFLATIIASAISTLVMGLFANVPYALAPGMGLNAFFTFTVVIGLGFTWQEALAMVFICGLFNIFITVTKVRKSIIHAIPVSLQHAIGGGIGIFVAYLGFKNANMITFSTSAENIISVNGVAPADATAKTFAKGVSSVVGNGGVVPAITNFANPAVLLAVIGLIITAVLVIKQVRGAILIGIIATTVLGIPMGVVDLSTVDWSQNHLGSAFKELGVTFLAAFGGMKSLFSDSSRLPLVLMTIFAFSLSDTFDTLGTFIGTGRKTGIFSEADERALEEGKGFDSKMDRALFADAIGTSIGAIFGTSNTTTYVESAAGISAGGRTGLTAVTTAVLFLLSTVLVPLVGVVPAEATAPALIVVGVMMLSSFLDVKWDNFEEALPCFFAGMFMGLCYSISYGIAAAFIFYCLVKVVKGKAKEIHPILWAATALFILNFIILAII</sequence>
<dbReference type="GO" id="GO:0005886">
    <property type="term" value="C:plasma membrane"/>
    <property type="evidence" value="ECO:0007669"/>
    <property type="project" value="UniProtKB-SubCell"/>
</dbReference>
<keyword evidence="7 8" id="KW-0472">Membrane</keyword>
<evidence type="ECO:0000256" key="2">
    <source>
        <dbReference type="ARBA" id="ARBA00005697"/>
    </source>
</evidence>
<name>A0A2X3W5A2_9STRE</name>
<evidence type="ECO:0000256" key="8">
    <source>
        <dbReference type="PIRNR" id="PIRNR005353"/>
    </source>
</evidence>
<keyword evidence="4 8" id="KW-1003">Cell membrane</keyword>